<sequence>MDKNHINHEQLYRTPLYQKYCVRCGRDPALDHLARYYKRFDAIATTYLVAEGKKGRGSRTKGKAVDTDSVPLLLREQVATTDALRDVANQLRWLNGFDILDTRE</sequence>
<evidence type="ECO:0000313" key="2">
    <source>
        <dbReference type="Proteomes" id="UP000447873"/>
    </source>
</evidence>
<organism evidence="1 2">
    <name type="scientific">Venturia inaequalis</name>
    <name type="common">Apple scab fungus</name>
    <dbReference type="NCBI Taxonomy" id="5025"/>
    <lineage>
        <taxon>Eukaryota</taxon>
        <taxon>Fungi</taxon>
        <taxon>Dikarya</taxon>
        <taxon>Ascomycota</taxon>
        <taxon>Pezizomycotina</taxon>
        <taxon>Dothideomycetes</taxon>
        <taxon>Pleosporomycetidae</taxon>
        <taxon>Venturiales</taxon>
        <taxon>Venturiaceae</taxon>
        <taxon>Venturia</taxon>
    </lineage>
</organism>
<name>A0A8H3YNV4_VENIN</name>
<reference evidence="1 2" key="1">
    <citation type="submission" date="2018-12" db="EMBL/GenBank/DDBJ databases">
        <title>Venturia inaequalis Genome Resource.</title>
        <authorList>
            <person name="Lichtner F.J."/>
        </authorList>
    </citation>
    <scope>NUCLEOTIDE SEQUENCE [LARGE SCALE GENOMIC DNA]</scope>
    <source>
        <strain evidence="1 2">120213</strain>
    </source>
</reference>
<gene>
    <name evidence="1" type="ORF">EG328_010597</name>
</gene>
<evidence type="ECO:0000313" key="1">
    <source>
        <dbReference type="EMBL" id="KAE9964361.1"/>
    </source>
</evidence>
<protein>
    <submittedName>
        <fullName evidence="1">Uncharacterized protein</fullName>
    </submittedName>
</protein>
<dbReference type="Proteomes" id="UP000447873">
    <property type="component" value="Unassembled WGS sequence"/>
</dbReference>
<dbReference type="EMBL" id="WNWS01000700">
    <property type="protein sequence ID" value="KAE9964361.1"/>
    <property type="molecule type" value="Genomic_DNA"/>
</dbReference>
<proteinExistence type="predicted"/>
<accession>A0A8H3YNV4</accession>
<dbReference type="AlphaFoldDB" id="A0A8H3YNV4"/>
<comment type="caution">
    <text evidence="1">The sequence shown here is derived from an EMBL/GenBank/DDBJ whole genome shotgun (WGS) entry which is preliminary data.</text>
</comment>